<dbReference type="PANTHER" id="PTHR46743:SF2">
    <property type="entry name" value="TEICHOIC ACIDS EXPORT ATP-BINDING PROTEIN TAGH"/>
    <property type="match status" value="1"/>
</dbReference>
<feature type="domain" description="ABC transporter" evidence="5">
    <location>
        <begin position="25"/>
        <end position="247"/>
    </location>
</feature>
<proteinExistence type="inferred from homology"/>
<dbReference type="InterPro" id="IPR050683">
    <property type="entry name" value="Bact_Polysacc_Export_ATP-bd"/>
</dbReference>
<dbReference type="Proteomes" id="UP000291758">
    <property type="component" value="Chromosome"/>
</dbReference>
<dbReference type="PANTHER" id="PTHR46743">
    <property type="entry name" value="TEICHOIC ACIDS EXPORT ATP-BINDING PROTEIN TAGH"/>
    <property type="match status" value="1"/>
</dbReference>
<keyword evidence="7" id="KW-1185">Reference proteome</keyword>
<dbReference type="PROSITE" id="PS50893">
    <property type="entry name" value="ABC_TRANSPORTER_2"/>
    <property type="match status" value="1"/>
</dbReference>
<dbReference type="AlphaFoldDB" id="A0A4P6EM88"/>
<dbReference type="GO" id="GO:0016020">
    <property type="term" value="C:membrane"/>
    <property type="evidence" value="ECO:0007669"/>
    <property type="project" value="InterPro"/>
</dbReference>
<dbReference type="GO" id="GO:0140359">
    <property type="term" value="F:ABC-type transporter activity"/>
    <property type="evidence" value="ECO:0007669"/>
    <property type="project" value="InterPro"/>
</dbReference>
<dbReference type="KEGG" id="xyl:ET495_09245"/>
<dbReference type="Pfam" id="PF00005">
    <property type="entry name" value="ABC_tran"/>
    <property type="match status" value="1"/>
</dbReference>
<dbReference type="OrthoDB" id="9778870at2"/>
<evidence type="ECO:0000256" key="4">
    <source>
        <dbReference type="ARBA" id="ARBA00022840"/>
    </source>
</evidence>
<keyword evidence="4 6" id="KW-0067">ATP-binding</keyword>
<dbReference type="Pfam" id="PF14524">
    <property type="entry name" value="Wzt_C"/>
    <property type="match status" value="1"/>
</dbReference>
<protein>
    <submittedName>
        <fullName evidence="6">ABC transporter ATP-binding protein</fullName>
    </submittedName>
</protein>
<dbReference type="GO" id="GO:0016887">
    <property type="term" value="F:ATP hydrolysis activity"/>
    <property type="evidence" value="ECO:0007669"/>
    <property type="project" value="InterPro"/>
</dbReference>
<dbReference type="InterPro" id="IPR003439">
    <property type="entry name" value="ABC_transporter-like_ATP-bd"/>
</dbReference>
<accession>A0A4P6EM88</accession>
<dbReference type="RefSeq" id="WP_129204474.1">
    <property type="nucleotide sequence ID" value="NZ_CP035495.1"/>
</dbReference>
<gene>
    <name evidence="6" type="ORF">ET495_09245</name>
</gene>
<dbReference type="Gene3D" id="3.40.50.300">
    <property type="entry name" value="P-loop containing nucleotide triphosphate hydrolases"/>
    <property type="match status" value="1"/>
</dbReference>
<evidence type="ECO:0000259" key="5">
    <source>
        <dbReference type="PROSITE" id="PS50893"/>
    </source>
</evidence>
<dbReference type="SUPFAM" id="SSF52540">
    <property type="entry name" value="P-loop containing nucleoside triphosphate hydrolases"/>
    <property type="match status" value="1"/>
</dbReference>
<dbReference type="GO" id="GO:0005524">
    <property type="term" value="F:ATP binding"/>
    <property type="evidence" value="ECO:0007669"/>
    <property type="project" value="UniProtKB-KW"/>
</dbReference>
<evidence type="ECO:0000256" key="3">
    <source>
        <dbReference type="ARBA" id="ARBA00022741"/>
    </source>
</evidence>
<comment type="similarity">
    <text evidence="1">Belongs to the ABC transporter superfamily.</text>
</comment>
<dbReference type="SMART" id="SM00382">
    <property type="entry name" value="AAA"/>
    <property type="match status" value="1"/>
</dbReference>
<dbReference type="EMBL" id="CP035495">
    <property type="protein sequence ID" value="QAY63406.1"/>
    <property type="molecule type" value="Genomic_DNA"/>
</dbReference>
<evidence type="ECO:0000313" key="7">
    <source>
        <dbReference type="Proteomes" id="UP000291758"/>
    </source>
</evidence>
<dbReference type="InterPro" id="IPR027417">
    <property type="entry name" value="P-loop_NTPase"/>
</dbReference>
<reference evidence="6 7" key="1">
    <citation type="submission" date="2019-01" db="EMBL/GenBank/DDBJ databases">
        <title>Genome sequencing of strain 2JSPR-7.</title>
        <authorList>
            <person name="Heo J."/>
            <person name="Kim S.-J."/>
            <person name="Kim J.-S."/>
            <person name="Hong S.-B."/>
            <person name="Kwon S.-W."/>
        </authorList>
    </citation>
    <scope>NUCLEOTIDE SEQUENCE [LARGE SCALE GENOMIC DNA]</scope>
    <source>
        <strain evidence="6 7">2JSPR-7</strain>
    </source>
</reference>
<keyword evidence="3" id="KW-0547">Nucleotide-binding</keyword>
<dbReference type="InterPro" id="IPR029439">
    <property type="entry name" value="Wzt_C"/>
</dbReference>
<sequence length="406" mass="43876">MSTPVICIDDLSKRFVIRKEKSLKERLVNFGRSELHKDDFWALRNVGLEIESGSTVGLVGPNGSGKSTLLKMVGGILQPTTGTVSVRGRLAALLELGAGFHPDLTGRENVYLNGSILGLSREQTEKYFDAIVDFSGIEKFIDTQVKFYSSGMYVRLAFAVAVHVDPDILLVDEVLAVGDEPFQRKCMDRIRQFQSEGRTILFVSHGLDQVAELCDRAVVLESGHVIADGEPRDALRVLRTEFDQIRAEDLARRAEGTSSTAASERITVEAVEVSDLDDVPLSDAGPVADLKVRVTVNVPTRTEGLVVGCGIDSALGVPIVGTNSKLVGVDLPPLEGRQQIVFTLSDLRLGEGNYSFHGAVVSHSGEELDRKRDAAPLHVSGDGRTSGFTWARPEVRVASAVGGPAR</sequence>
<dbReference type="CDD" id="cd10147">
    <property type="entry name" value="Wzt_C-like"/>
    <property type="match status" value="1"/>
</dbReference>
<dbReference type="Gene3D" id="2.70.50.60">
    <property type="entry name" value="abc- transporter (atp binding component) like domain"/>
    <property type="match status" value="1"/>
</dbReference>
<evidence type="ECO:0000256" key="1">
    <source>
        <dbReference type="ARBA" id="ARBA00005417"/>
    </source>
</evidence>
<organism evidence="6 7">
    <name type="scientific">Xylanimonas allomyrinae</name>
    <dbReference type="NCBI Taxonomy" id="2509459"/>
    <lineage>
        <taxon>Bacteria</taxon>
        <taxon>Bacillati</taxon>
        <taxon>Actinomycetota</taxon>
        <taxon>Actinomycetes</taxon>
        <taxon>Micrococcales</taxon>
        <taxon>Promicromonosporaceae</taxon>
        <taxon>Xylanimonas</taxon>
    </lineage>
</organism>
<evidence type="ECO:0000313" key="6">
    <source>
        <dbReference type="EMBL" id="QAY63406.1"/>
    </source>
</evidence>
<dbReference type="CDD" id="cd03220">
    <property type="entry name" value="ABC_KpsT_Wzt"/>
    <property type="match status" value="1"/>
</dbReference>
<keyword evidence="2" id="KW-0813">Transport</keyword>
<name>A0A4P6EM88_9MICO</name>
<dbReference type="InterPro" id="IPR003593">
    <property type="entry name" value="AAA+_ATPase"/>
</dbReference>
<evidence type="ECO:0000256" key="2">
    <source>
        <dbReference type="ARBA" id="ARBA00022448"/>
    </source>
</evidence>
<dbReference type="InterPro" id="IPR015860">
    <property type="entry name" value="ABC_transpr_TagH-like"/>
</dbReference>